<comment type="caution">
    <text evidence="3">The sequence shown here is derived from an EMBL/GenBank/DDBJ whole genome shotgun (WGS) entry which is preliminary data.</text>
</comment>
<dbReference type="InterPro" id="IPR009071">
    <property type="entry name" value="HMG_box_dom"/>
</dbReference>
<dbReference type="Pfam" id="PF09011">
    <property type="entry name" value="HMG_box_2"/>
    <property type="match status" value="1"/>
</dbReference>
<proteinExistence type="predicted"/>
<reference evidence="3" key="1">
    <citation type="submission" date="2022-07" db="EMBL/GenBank/DDBJ databases">
        <title>Phylogenomic reconstructions and comparative analyses of Kickxellomycotina fungi.</title>
        <authorList>
            <person name="Reynolds N.K."/>
            <person name="Stajich J.E."/>
            <person name="Barry K."/>
            <person name="Grigoriev I.V."/>
            <person name="Crous P."/>
            <person name="Smith M.E."/>
        </authorList>
    </citation>
    <scope>NUCLEOTIDE SEQUENCE</scope>
    <source>
        <strain evidence="3">IMI 214461</strain>
    </source>
</reference>
<evidence type="ECO:0000313" key="4">
    <source>
        <dbReference type="Proteomes" id="UP001150907"/>
    </source>
</evidence>
<keyword evidence="4" id="KW-1185">Reference proteome</keyword>
<evidence type="ECO:0000259" key="2">
    <source>
        <dbReference type="Pfam" id="PF09011"/>
    </source>
</evidence>
<sequence>MVTKPAQDNVKAAFAKMADAYSVLAQIHSKPTAKPVPERKTNGKRDQNAPKQLTAYTLFVHEKRLEIASKELGILPTEAWSKVREAWKNISPDDHERYEKRVAEMKNSDAERLAEQSQSIPLLGDESETPVKQKAPQPKRSKDGVAEPEPASKTGKLTPDSDAPSEKRKKKSAEKEASNGHDEKKKKKKKSHKSKHTVASDA</sequence>
<feature type="compositionally biased region" description="Basic and acidic residues" evidence="1">
    <location>
        <begin position="86"/>
        <end position="114"/>
    </location>
</feature>
<name>A0A9W8EDP6_9FUNG</name>
<feature type="domain" description="HMG box" evidence="2">
    <location>
        <begin position="53"/>
        <end position="108"/>
    </location>
</feature>
<dbReference type="EMBL" id="JANBQF010000583">
    <property type="protein sequence ID" value="KAJ2000109.1"/>
    <property type="molecule type" value="Genomic_DNA"/>
</dbReference>
<feature type="region of interest" description="Disordered" evidence="1">
    <location>
        <begin position="86"/>
        <end position="202"/>
    </location>
</feature>
<feature type="compositionally biased region" description="Basic residues" evidence="1">
    <location>
        <begin position="184"/>
        <end position="196"/>
    </location>
</feature>
<protein>
    <recommendedName>
        <fullName evidence="2">HMG box domain-containing protein</fullName>
    </recommendedName>
</protein>
<dbReference type="OrthoDB" id="1919336at2759"/>
<evidence type="ECO:0000256" key="1">
    <source>
        <dbReference type="SAM" id="MobiDB-lite"/>
    </source>
</evidence>
<dbReference type="SUPFAM" id="SSF47095">
    <property type="entry name" value="HMG-box"/>
    <property type="match status" value="1"/>
</dbReference>
<feature type="region of interest" description="Disordered" evidence="1">
    <location>
        <begin position="29"/>
        <end position="50"/>
    </location>
</feature>
<organism evidence="3 4">
    <name type="scientific">Coemansia thaxteri</name>
    <dbReference type="NCBI Taxonomy" id="2663907"/>
    <lineage>
        <taxon>Eukaryota</taxon>
        <taxon>Fungi</taxon>
        <taxon>Fungi incertae sedis</taxon>
        <taxon>Zoopagomycota</taxon>
        <taxon>Kickxellomycotina</taxon>
        <taxon>Kickxellomycetes</taxon>
        <taxon>Kickxellales</taxon>
        <taxon>Kickxellaceae</taxon>
        <taxon>Coemansia</taxon>
    </lineage>
</organism>
<gene>
    <name evidence="3" type="ORF">H4R26_004768</name>
</gene>
<dbReference type="CDD" id="cd00084">
    <property type="entry name" value="HMG-box_SF"/>
    <property type="match status" value="1"/>
</dbReference>
<accession>A0A9W8EDP6</accession>
<feature type="compositionally biased region" description="Basic and acidic residues" evidence="1">
    <location>
        <begin position="173"/>
        <end position="183"/>
    </location>
</feature>
<dbReference type="InterPro" id="IPR036910">
    <property type="entry name" value="HMG_box_dom_sf"/>
</dbReference>
<dbReference type="Gene3D" id="1.10.30.10">
    <property type="entry name" value="High mobility group box domain"/>
    <property type="match status" value="1"/>
</dbReference>
<feature type="compositionally biased region" description="Basic and acidic residues" evidence="1">
    <location>
        <begin position="36"/>
        <end position="48"/>
    </location>
</feature>
<dbReference type="Proteomes" id="UP001150907">
    <property type="component" value="Unassembled WGS sequence"/>
</dbReference>
<evidence type="ECO:0000313" key="3">
    <source>
        <dbReference type="EMBL" id="KAJ2000109.1"/>
    </source>
</evidence>
<dbReference type="AlphaFoldDB" id="A0A9W8EDP6"/>